<dbReference type="RefSeq" id="WP_117685449.1">
    <property type="nucleotide sequence ID" value="NZ_QSQP01000004.1"/>
</dbReference>
<accession>A0A3E4M384</accession>
<proteinExistence type="predicted"/>
<protein>
    <submittedName>
        <fullName evidence="2">Uncharacterized protein</fullName>
    </submittedName>
</protein>
<dbReference type="Proteomes" id="UP000261052">
    <property type="component" value="Unassembled WGS sequence"/>
</dbReference>
<dbReference type="AlphaFoldDB" id="A0A3E4M384"/>
<organism evidence="2">
    <name type="scientific">Agathobacter rectalis</name>
    <dbReference type="NCBI Taxonomy" id="39491"/>
    <lineage>
        <taxon>Bacteria</taxon>
        <taxon>Bacillati</taxon>
        <taxon>Bacillota</taxon>
        <taxon>Clostridia</taxon>
        <taxon>Lachnospirales</taxon>
        <taxon>Lachnospiraceae</taxon>
        <taxon>Agathobacter</taxon>
    </lineage>
</organism>
<evidence type="ECO:0000313" key="2">
    <source>
        <dbReference type="EMBL" id="RGK44149.1"/>
    </source>
</evidence>
<comment type="caution">
    <text evidence="2">The sequence shown here is derived from an EMBL/GenBank/DDBJ whole genome shotgun (WGS) entry which is preliminary data.</text>
</comment>
<evidence type="ECO:0000256" key="1">
    <source>
        <dbReference type="SAM" id="MobiDB-lite"/>
    </source>
</evidence>
<sequence length="63" mass="7294">MDDGIFTIQVRKCKRCGRLLTSKEAVERGYGCQCAKNARKEEEAQKPIPGQRNIFDYLQDEEE</sequence>
<dbReference type="Pfam" id="PF19474">
    <property type="entry name" value="DUF6011"/>
    <property type="match status" value="1"/>
</dbReference>
<gene>
    <name evidence="2" type="ORF">DXD13_04200</name>
</gene>
<reference evidence="2" key="1">
    <citation type="submission" date="2018-08" db="EMBL/GenBank/DDBJ databases">
        <title>A genome reference for cultivated species of the human gut microbiota.</title>
        <authorList>
            <person name="Zou Y."/>
            <person name="Xue W."/>
            <person name="Luo G."/>
        </authorList>
    </citation>
    <scope>NUCLEOTIDE SEQUENCE [LARGE SCALE GENOMIC DNA]</scope>
    <source>
        <strain evidence="2">TF11-15AC</strain>
    </source>
</reference>
<feature type="region of interest" description="Disordered" evidence="1">
    <location>
        <begin position="40"/>
        <end position="63"/>
    </location>
</feature>
<dbReference type="InterPro" id="IPR046053">
    <property type="entry name" value="DUF6011"/>
</dbReference>
<name>A0A3E4M384_9FIRM</name>
<dbReference type="EMBL" id="QSQP01000004">
    <property type="protein sequence ID" value="RGK44149.1"/>
    <property type="molecule type" value="Genomic_DNA"/>
</dbReference>